<dbReference type="PANTHER" id="PTHR48207">
    <property type="entry name" value="SUCCINATE--HYDROXYMETHYLGLUTARATE COA-TRANSFERASE"/>
    <property type="match status" value="1"/>
</dbReference>
<dbReference type="Proteomes" id="UP000198960">
    <property type="component" value="Unassembled WGS sequence"/>
</dbReference>
<reference evidence="3" key="1">
    <citation type="submission" date="2016-10" db="EMBL/GenBank/DDBJ databases">
        <authorList>
            <person name="Varghese N."/>
            <person name="Submissions S."/>
        </authorList>
    </citation>
    <scope>NUCLEOTIDE SEQUENCE [LARGE SCALE GENOMIC DNA]</scope>
    <source>
        <strain evidence="3">DSM 45413</strain>
    </source>
</reference>
<keyword evidence="1 2" id="KW-0808">Transferase</keyword>
<dbReference type="GO" id="GO:0008410">
    <property type="term" value="F:CoA-transferase activity"/>
    <property type="evidence" value="ECO:0007669"/>
    <property type="project" value="TreeGrafter"/>
</dbReference>
<dbReference type="STRING" id="673521.SAMN05660991_00567"/>
<evidence type="ECO:0000313" key="3">
    <source>
        <dbReference type="Proteomes" id="UP000198960"/>
    </source>
</evidence>
<gene>
    <name evidence="2" type="ORF">SAMN05660991_00567</name>
</gene>
<dbReference type="InterPro" id="IPR050483">
    <property type="entry name" value="CoA-transferase_III_domain"/>
</dbReference>
<dbReference type="InterPro" id="IPR044855">
    <property type="entry name" value="CoA-Trfase_III_dom3_sf"/>
</dbReference>
<organism evidence="2 3">
    <name type="scientific">Trujillonella endophytica</name>
    <dbReference type="NCBI Taxonomy" id="673521"/>
    <lineage>
        <taxon>Bacteria</taxon>
        <taxon>Bacillati</taxon>
        <taxon>Actinomycetota</taxon>
        <taxon>Actinomycetes</taxon>
        <taxon>Geodermatophilales</taxon>
        <taxon>Geodermatophilaceae</taxon>
        <taxon>Trujillonella</taxon>
    </lineage>
</organism>
<accession>A0A1H8Q4I9</accession>
<dbReference type="OrthoDB" id="9797653at2"/>
<dbReference type="PANTHER" id="PTHR48207:SF3">
    <property type="entry name" value="SUCCINATE--HYDROXYMETHYLGLUTARATE COA-TRANSFERASE"/>
    <property type="match status" value="1"/>
</dbReference>
<evidence type="ECO:0000313" key="2">
    <source>
        <dbReference type="EMBL" id="SEO49130.1"/>
    </source>
</evidence>
<protein>
    <submittedName>
        <fullName evidence="2">Crotonobetainyl-CoA:carnitine CoA-transferase CaiB</fullName>
    </submittedName>
</protein>
<dbReference type="InterPro" id="IPR003673">
    <property type="entry name" value="CoA-Trfase_fam_III"/>
</dbReference>
<dbReference type="Gene3D" id="3.30.1540.10">
    <property type="entry name" value="formyl-coa transferase, domain 3"/>
    <property type="match status" value="1"/>
</dbReference>
<dbReference type="RefSeq" id="WP_091939795.1">
    <property type="nucleotide sequence ID" value="NZ_FOEE01000001.1"/>
</dbReference>
<name>A0A1H8Q4I9_9ACTN</name>
<sequence length="405" mass="41872">MPDGSGAPPPLAGLTVVSFEQAVAAPYCTRLLGDLGARVVKVERPGAGDFTRAYDDVADGLATHFVWLNRNKESLALDVKAPAARAALDRLLDTADVVVQNLAPGAAKRLGLDAAGLVAARPRLVAVDMSGYGTGGPMDHRRAYDLLVQAEAGACATTGEPGRPAKPGPPVADVGSGLQAAVAILAALVGRGVHGRGAAIEVSMFDTVTDFLGFALLHARYSGRERPPIGMSSPVVSPYGAYSTRDGRIAVLGTTNDAEWQRLARQVVDRPDLADDPALATNGQRCEQRGRIDAAIGEWARGRDLADVLARADAAGIGNAVYNEVLDVVEHPQLTGRGRWQEVGSPVGPVASLLPPWTSDAWTTPLAPVPAVGEHTRAILTELGLPGGEVDALCAAAGLPAPTTA</sequence>
<keyword evidence="3" id="KW-1185">Reference proteome</keyword>
<dbReference type="SUPFAM" id="SSF89796">
    <property type="entry name" value="CoA-transferase family III (CaiB/BaiF)"/>
    <property type="match status" value="1"/>
</dbReference>
<proteinExistence type="predicted"/>
<evidence type="ECO:0000256" key="1">
    <source>
        <dbReference type="ARBA" id="ARBA00022679"/>
    </source>
</evidence>
<dbReference type="InterPro" id="IPR023606">
    <property type="entry name" value="CoA-Trfase_III_dom_1_sf"/>
</dbReference>
<dbReference type="Pfam" id="PF02515">
    <property type="entry name" value="CoA_transf_3"/>
    <property type="match status" value="1"/>
</dbReference>
<dbReference type="EMBL" id="FOEE01000001">
    <property type="protein sequence ID" value="SEO49130.1"/>
    <property type="molecule type" value="Genomic_DNA"/>
</dbReference>
<dbReference type="AlphaFoldDB" id="A0A1H8Q4I9"/>
<dbReference type="Gene3D" id="3.40.50.10540">
    <property type="entry name" value="Crotonobetainyl-coa:carnitine coa-transferase, domain 1"/>
    <property type="match status" value="1"/>
</dbReference>